<accession>W9GG46</accession>
<keyword evidence="2" id="KW-0812">Transmembrane</keyword>
<feature type="region of interest" description="Disordered" evidence="1">
    <location>
        <begin position="50"/>
        <end position="80"/>
    </location>
</feature>
<evidence type="ECO:0000313" key="3">
    <source>
        <dbReference type="EMBL" id="EWT05005.1"/>
    </source>
</evidence>
<dbReference type="Proteomes" id="UP000019494">
    <property type="component" value="Unassembled WGS sequence"/>
</dbReference>
<keyword evidence="2" id="KW-0472">Membrane</keyword>
<comment type="caution">
    <text evidence="3">The sequence shown here is derived from an EMBL/GenBank/DDBJ whole genome shotgun (WGS) entry which is preliminary data.</text>
</comment>
<sequence>LLFWLVGLRNSPIVLIVLAALASSITSYVLLRGLRDEMTAKLMARHEAKVAARQHPSADELDEDAEAEAAQTGEPRDERA</sequence>
<dbReference type="RefSeq" id="WP_034718852.1">
    <property type="nucleotide sequence ID" value="NZ_AWQS01000158.1"/>
</dbReference>
<evidence type="ECO:0000256" key="2">
    <source>
        <dbReference type="SAM" id="Phobius"/>
    </source>
</evidence>
<gene>
    <name evidence="3" type="ORF">N864_08220</name>
</gene>
<dbReference type="InterPro" id="IPR025323">
    <property type="entry name" value="DUF4229"/>
</dbReference>
<dbReference type="Pfam" id="PF14012">
    <property type="entry name" value="DUF4229"/>
    <property type="match status" value="1"/>
</dbReference>
<organism evidence="3 4">
    <name type="scientific">Intrasporangium chromatireducens Q5-1</name>
    <dbReference type="NCBI Taxonomy" id="584657"/>
    <lineage>
        <taxon>Bacteria</taxon>
        <taxon>Bacillati</taxon>
        <taxon>Actinomycetota</taxon>
        <taxon>Actinomycetes</taxon>
        <taxon>Micrococcales</taxon>
        <taxon>Intrasporangiaceae</taxon>
        <taxon>Intrasporangium</taxon>
    </lineage>
</organism>
<dbReference type="EMBL" id="AWQS01000158">
    <property type="protein sequence ID" value="EWT05005.1"/>
    <property type="molecule type" value="Genomic_DNA"/>
</dbReference>
<evidence type="ECO:0000256" key="1">
    <source>
        <dbReference type="SAM" id="MobiDB-lite"/>
    </source>
</evidence>
<keyword evidence="2" id="KW-1133">Transmembrane helix</keyword>
<protein>
    <submittedName>
        <fullName evidence="3">Uncharacterized protein</fullName>
    </submittedName>
</protein>
<name>W9GG46_9MICO</name>
<evidence type="ECO:0000313" key="4">
    <source>
        <dbReference type="Proteomes" id="UP000019494"/>
    </source>
</evidence>
<dbReference type="AlphaFoldDB" id="W9GG46"/>
<reference evidence="4" key="1">
    <citation type="submission" date="2013-08" db="EMBL/GenBank/DDBJ databases">
        <title>Intrasporangium oryzae NRRL B-24470.</title>
        <authorList>
            <person name="Liu H."/>
            <person name="Wang G."/>
        </authorList>
    </citation>
    <scope>NUCLEOTIDE SEQUENCE [LARGE SCALE GENOMIC DNA]</scope>
    <source>
        <strain evidence="4">Q5-1</strain>
    </source>
</reference>
<keyword evidence="4" id="KW-1185">Reference proteome</keyword>
<feature type="non-terminal residue" evidence="3">
    <location>
        <position position="1"/>
    </location>
</feature>
<feature type="transmembrane region" description="Helical" evidence="2">
    <location>
        <begin position="12"/>
        <end position="31"/>
    </location>
</feature>
<proteinExistence type="predicted"/>